<evidence type="ECO:0000256" key="6">
    <source>
        <dbReference type="ARBA" id="ARBA00022692"/>
    </source>
</evidence>
<comment type="similarity">
    <text evidence="2">Belongs to the TonB family.</text>
</comment>
<proteinExistence type="inferred from homology"/>
<dbReference type="InterPro" id="IPR037682">
    <property type="entry name" value="TonB_C"/>
</dbReference>
<comment type="caution">
    <text evidence="11">The sequence shown here is derived from an EMBL/GenBank/DDBJ whole genome shotgun (WGS) entry which is preliminary data.</text>
</comment>
<organism evidence="11 12">
    <name type="scientific">Niastella soli</name>
    <dbReference type="NCBI Taxonomy" id="2821487"/>
    <lineage>
        <taxon>Bacteria</taxon>
        <taxon>Pseudomonadati</taxon>
        <taxon>Bacteroidota</taxon>
        <taxon>Chitinophagia</taxon>
        <taxon>Chitinophagales</taxon>
        <taxon>Chitinophagaceae</taxon>
        <taxon>Niastella</taxon>
    </lineage>
</organism>
<accession>A0ABS3YZK3</accession>
<dbReference type="NCBIfam" id="TIGR01352">
    <property type="entry name" value="tonB_Cterm"/>
    <property type="match status" value="1"/>
</dbReference>
<keyword evidence="4" id="KW-1003">Cell membrane</keyword>
<feature type="domain" description="TonB C-terminal" evidence="10">
    <location>
        <begin position="54"/>
        <end position="144"/>
    </location>
</feature>
<dbReference type="PANTHER" id="PTHR33446">
    <property type="entry name" value="PROTEIN TONB-RELATED"/>
    <property type="match status" value="1"/>
</dbReference>
<evidence type="ECO:0000256" key="5">
    <source>
        <dbReference type="ARBA" id="ARBA00022519"/>
    </source>
</evidence>
<dbReference type="PRINTS" id="PR01374">
    <property type="entry name" value="TONBPROTEIN"/>
</dbReference>
<name>A0ABS3YZK3_9BACT</name>
<dbReference type="Gene3D" id="3.30.1150.10">
    <property type="match status" value="1"/>
</dbReference>
<keyword evidence="9" id="KW-0472">Membrane</keyword>
<evidence type="ECO:0000256" key="4">
    <source>
        <dbReference type="ARBA" id="ARBA00022475"/>
    </source>
</evidence>
<dbReference type="RefSeq" id="WP_209141394.1">
    <property type="nucleotide sequence ID" value="NZ_JAGHKO010000006.1"/>
</dbReference>
<gene>
    <name evidence="11" type="ORF">J7I42_23850</name>
</gene>
<keyword evidence="6" id="KW-0812">Transmembrane</keyword>
<evidence type="ECO:0000256" key="2">
    <source>
        <dbReference type="ARBA" id="ARBA00006555"/>
    </source>
</evidence>
<keyword evidence="7" id="KW-0653">Protein transport</keyword>
<evidence type="ECO:0000256" key="9">
    <source>
        <dbReference type="ARBA" id="ARBA00023136"/>
    </source>
</evidence>
<dbReference type="EMBL" id="JAGHKO010000006">
    <property type="protein sequence ID" value="MBO9203340.1"/>
    <property type="molecule type" value="Genomic_DNA"/>
</dbReference>
<evidence type="ECO:0000256" key="7">
    <source>
        <dbReference type="ARBA" id="ARBA00022927"/>
    </source>
</evidence>
<dbReference type="Pfam" id="PF03544">
    <property type="entry name" value="TonB_C"/>
    <property type="match status" value="1"/>
</dbReference>
<keyword evidence="8" id="KW-1133">Transmembrane helix</keyword>
<dbReference type="Proteomes" id="UP000677244">
    <property type="component" value="Unassembled WGS sequence"/>
</dbReference>
<evidence type="ECO:0000256" key="1">
    <source>
        <dbReference type="ARBA" id="ARBA00004383"/>
    </source>
</evidence>
<dbReference type="InterPro" id="IPR003538">
    <property type="entry name" value="TonB"/>
</dbReference>
<keyword evidence="5" id="KW-0997">Cell inner membrane</keyword>
<evidence type="ECO:0000313" key="11">
    <source>
        <dbReference type="EMBL" id="MBO9203340.1"/>
    </source>
</evidence>
<evidence type="ECO:0000313" key="12">
    <source>
        <dbReference type="Proteomes" id="UP000677244"/>
    </source>
</evidence>
<keyword evidence="3" id="KW-0813">Transport</keyword>
<evidence type="ECO:0000256" key="8">
    <source>
        <dbReference type="ARBA" id="ARBA00022989"/>
    </source>
</evidence>
<evidence type="ECO:0000259" key="10">
    <source>
        <dbReference type="PROSITE" id="PS52015"/>
    </source>
</evidence>
<dbReference type="InterPro" id="IPR006260">
    <property type="entry name" value="TonB/TolA_C"/>
</dbReference>
<dbReference type="SUPFAM" id="SSF74653">
    <property type="entry name" value="TolA/TonB C-terminal domain"/>
    <property type="match status" value="1"/>
</dbReference>
<comment type="subcellular location">
    <subcellularLocation>
        <location evidence="1">Cell inner membrane</location>
        <topology evidence="1">Single-pass membrane protein</topology>
        <orientation evidence="1">Periplasmic side</orientation>
    </subcellularLocation>
</comment>
<dbReference type="InterPro" id="IPR051045">
    <property type="entry name" value="TonB-dependent_transducer"/>
</dbReference>
<dbReference type="PROSITE" id="PS52015">
    <property type="entry name" value="TONB_CTD"/>
    <property type="match status" value="1"/>
</dbReference>
<reference evidence="11 12" key="1">
    <citation type="submission" date="2021-03" db="EMBL/GenBank/DDBJ databases">
        <title>Assistant Professor.</title>
        <authorList>
            <person name="Huq M.A."/>
        </authorList>
    </citation>
    <scope>NUCLEOTIDE SEQUENCE [LARGE SCALE GENOMIC DNA]</scope>
    <source>
        <strain evidence="11 12">MAH-29</strain>
    </source>
</reference>
<protein>
    <submittedName>
        <fullName evidence="11">TonB family protein</fullName>
    </submittedName>
</protein>
<sequence length="144" mass="16188">MKRLIAVLYFVPGSLCFSAKGQLAESIEAPAIDSAREEYVDFIYTEAFEPEFRGGNAAWLKFLQQNLKYPRAAWKANIQGVVVVQFVVNADGKISDIEALSGPEELRQAAIDVIKKSPQWIPVKNVKSTKGIKKQPIIFRFKEK</sequence>
<keyword evidence="12" id="KW-1185">Reference proteome</keyword>
<evidence type="ECO:0000256" key="3">
    <source>
        <dbReference type="ARBA" id="ARBA00022448"/>
    </source>
</evidence>
<dbReference type="PANTHER" id="PTHR33446:SF2">
    <property type="entry name" value="PROTEIN TONB"/>
    <property type="match status" value="1"/>
</dbReference>